<sequence length="103" mass="11118">MDGNSGCFATGNNFVVLQLCEEIMGKWKPLLDLTVLNTPKSLAEIGLAVESFALMNRGKNVDVFGTAAGDVLQVINVENKSLNNVITFPPDGKARKLRGRVII</sequence>
<dbReference type="Proteomes" id="UP000245207">
    <property type="component" value="Unassembled WGS sequence"/>
</dbReference>
<accession>A0A2U1MJP8</accession>
<organism evidence="1 2">
    <name type="scientific">Artemisia annua</name>
    <name type="common">Sweet wormwood</name>
    <dbReference type="NCBI Taxonomy" id="35608"/>
    <lineage>
        <taxon>Eukaryota</taxon>
        <taxon>Viridiplantae</taxon>
        <taxon>Streptophyta</taxon>
        <taxon>Embryophyta</taxon>
        <taxon>Tracheophyta</taxon>
        <taxon>Spermatophyta</taxon>
        <taxon>Magnoliopsida</taxon>
        <taxon>eudicotyledons</taxon>
        <taxon>Gunneridae</taxon>
        <taxon>Pentapetalae</taxon>
        <taxon>asterids</taxon>
        <taxon>campanulids</taxon>
        <taxon>Asterales</taxon>
        <taxon>Asteraceae</taxon>
        <taxon>Asteroideae</taxon>
        <taxon>Anthemideae</taxon>
        <taxon>Artemisiinae</taxon>
        <taxon>Artemisia</taxon>
    </lineage>
</organism>
<dbReference type="STRING" id="35608.A0A2U1MJP8"/>
<dbReference type="OrthoDB" id="423069at2759"/>
<dbReference type="EMBL" id="PKPP01005091">
    <property type="protein sequence ID" value="PWA61495.1"/>
    <property type="molecule type" value="Genomic_DNA"/>
</dbReference>
<reference evidence="1 2" key="1">
    <citation type="journal article" date="2018" name="Mol. Plant">
        <title>The genome of Artemisia annua provides insight into the evolution of Asteraceae family and artemisinin biosynthesis.</title>
        <authorList>
            <person name="Shen Q."/>
            <person name="Zhang L."/>
            <person name="Liao Z."/>
            <person name="Wang S."/>
            <person name="Yan T."/>
            <person name="Shi P."/>
            <person name="Liu M."/>
            <person name="Fu X."/>
            <person name="Pan Q."/>
            <person name="Wang Y."/>
            <person name="Lv Z."/>
            <person name="Lu X."/>
            <person name="Zhang F."/>
            <person name="Jiang W."/>
            <person name="Ma Y."/>
            <person name="Chen M."/>
            <person name="Hao X."/>
            <person name="Li L."/>
            <person name="Tang Y."/>
            <person name="Lv G."/>
            <person name="Zhou Y."/>
            <person name="Sun X."/>
            <person name="Brodelius P.E."/>
            <person name="Rose J.K.C."/>
            <person name="Tang K."/>
        </authorList>
    </citation>
    <scope>NUCLEOTIDE SEQUENCE [LARGE SCALE GENOMIC DNA]</scope>
    <source>
        <strain evidence="2">cv. Huhao1</strain>
        <tissue evidence="1">Leaf</tissue>
    </source>
</reference>
<dbReference type="AlphaFoldDB" id="A0A2U1MJP8"/>
<proteinExistence type="predicted"/>
<comment type="caution">
    <text evidence="1">The sequence shown here is derived from an EMBL/GenBank/DDBJ whole genome shotgun (WGS) entry which is preliminary data.</text>
</comment>
<evidence type="ECO:0000313" key="2">
    <source>
        <dbReference type="Proteomes" id="UP000245207"/>
    </source>
</evidence>
<protein>
    <submittedName>
        <fullName evidence="1">Plastid lipid-associated protein/fibrillin conserved domain-containing protein</fullName>
    </submittedName>
</protein>
<evidence type="ECO:0000313" key="1">
    <source>
        <dbReference type="EMBL" id="PWA61495.1"/>
    </source>
</evidence>
<name>A0A2U1MJP8_ARTAN</name>
<gene>
    <name evidence="1" type="ORF">CTI12_AA372690</name>
</gene>
<keyword evidence="2" id="KW-1185">Reference proteome</keyword>